<keyword evidence="5" id="KW-1185">Reference proteome</keyword>
<dbReference type="InterPro" id="IPR036908">
    <property type="entry name" value="RlpA-like_sf"/>
</dbReference>
<dbReference type="Gene3D" id="2.40.40.10">
    <property type="entry name" value="RlpA-like domain"/>
    <property type="match status" value="2"/>
</dbReference>
<organism evidence="4 5">
    <name type="scientific">Brassica cretica</name>
    <name type="common">Mustard</name>
    <dbReference type="NCBI Taxonomy" id="69181"/>
    <lineage>
        <taxon>Eukaryota</taxon>
        <taxon>Viridiplantae</taxon>
        <taxon>Streptophyta</taxon>
        <taxon>Embryophyta</taxon>
        <taxon>Tracheophyta</taxon>
        <taxon>Spermatophyta</taxon>
        <taxon>Magnoliopsida</taxon>
        <taxon>eudicotyledons</taxon>
        <taxon>Gunneridae</taxon>
        <taxon>Pentapetalae</taxon>
        <taxon>rosids</taxon>
        <taxon>malvids</taxon>
        <taxon>Brassicales</taxon>
        <taxon>Brassicaceae</taxon>
        <taxon>Brassiceae</taxon>
        <taxon>Brassica</taxon>
    </lineage>
</organism>
<reference evidence="4 5" key="1">
    <citation type="journal article" date="2020" name="BMC Genomics">
        <title>Intraspecific diversification of the crop wild relative Brassica cretica Lam. using demographic model selection.</title>
        <authorList>
            <person name="Kioukis A."/>
            <person name="Michalopoulou V.A."/>
            <person name="Briers L."/>
            <person name="Pirintsos S."/>
            <person name="Studholme D.J."/>
            <person name="Pavlidis P."/>
            <person name="Sarris P.F."/>
        </authorList>
    </citation>
    <scope>NUCLEOTIDE SEQUENCE [LARGE SCALE GENOMIC DNA]</scope>
    <source>
        <strain evidence="5">cv. PFS-1207/04</strain>
    </source>
</reference>
<dbReference type="InterPro" id="IPR001153">
    <property type="entry name" value="Barwin_dom"/>
</dbReference>
<gene>
    <name evidence="4" type="ORF">DY000_02003608</name>
</gene>
<dbReference type="InterPro" id="IPR018226">
    <property type="entry name" value="Barwin_CS"/>
</dbReference>
<feature type="domain" description="Barwin" evidence="3">
    <location>
        <begin position="23"/>
        <end position="89"/>
    </location>
</feature>
<feature type="signal peptide" evidence="2">
    <location>
        <begin position="1"/>
        <end position="22"/>
    </location>
</feature>
<dbReference type="PRINTS" id="PR00602">
    <property type="entry name" value="BARWIN"/>
</dbReference>
<accession>A0ABQ7BYY9</accession>
<comment type="caution">
    <text evidence="4">The sequence shown here is derived from an EMBL/GenBank/DDBJ whole genome shotgun (WGS) entry which is preliminary data.</text>
</comment>
<dbReference type="Pfam" id="PF00967">
    <property type="entry name" value="Barwin"/>
    <property type="match status" value="2"/>
</dbReference>
<feature type="chain" id="PRO_5045041559" description="Barwin domain-containing protein" evidence="2">
    <location>
        <begin position="23"/>
        <end position="233"/>
    </location>
</feature>
<dbReference type="PROSITE" id="PS00771">
    <property type="entry name" value="BARWIN_1"/>
    <property type="match status" value="1"/>
</dbReference>
<evidence type="ECO:0000259" key="3">
    <source>
        <dbReference type="PROSITE" id="PS51174"/>
    </source>
</evidence>
<proteinExistence type="predicted"/>
<dbReference type="SUPFAM" id="SSF50685">
    <property type="entry name" value="Barwin-like endoglucanases"/>
    <property type="match status" value="2"/>
</dbReference>
<dbReference type="EMBL" id="QGKV02000832">
    <property type="protein sequence ID" value="KAF3544273.1"/>
    <property type="molecule type" value="Genomic_DNA"/>
</dbReference>
<protein>
    <recommendedName>
        <fullName evidence="3">Barwin domain-containing protein</fullName>
    </recommendedName>
</protein>
<feature type="domain" description="Barwin" evidence="3">
    <location>
        <begin position="114"/>
        <end position="233"/>
    </location>
</feature>
<dbReference type="PROSITE" id="PS51174">
    <property type="entry name" value="BARWIN_3"/>
    <property type="match status" value="2"/>
</dbReference>
<keyword evidence="2" id="KW-0732">Signal</keyword>
<dbReference type="InterPro" id="IPR044301">
    <property type="entry name" value="PR4"/>
</dbReference>
<dbReference type="PANTHER" id="PTHR46351:SF16">
    <property type="entry name" value="BARWIN DOMAIN-CONTAINING PROTEIN"/>
    <property type="match status" value="1"/>
</dbReference>
<name>A0ABQ7BYY9_BRACR</name>
<sequence length="233" mass="25975">MSRLSICLLVLLLCAFAAKTAAQSANNVRATYHFYNPAQNGWDLYRVSAYCSTWDGNQPLEWRQRYGWTAFCGPAGPRGRDSCGRCLRVNKPMARLSICVFILLCAFAAKAAAQTASNVRATYHYYYPEQNGWDLYKVSAYCSTWKGNQPLEWRRKYGWTAFCGPVGPRGRDSCGRCLRVTNTVTGAQATVRIVDQCSNGGLDLDDGVFKQLDTNGQGYARGNMIVNYAFVNC</sequence>
<keyword evidence="1" id="KW-1015">Disulfide bond</keyword>
<evidence type="ECO:0000313" key="4">
    <source>
        <dbReference type="EMBL" id="KAF3544273.1"/>
    </source>
</evidence>
<dbReference type="Proteomes" id="UP000266723">
    <property type="component" value="Unassembled WGS sequence"/>
</dbReference>
<dbReference type="PANTHER" id="PTHR46351">
    <property type="entry name" value="WOUND-INDUCED PROTEIN WIN2"/>
    <property type="match status" value="1"/>
</dbReference>
<evidence type="ECO:0000256" key="1">
    <source>
        <dbReference type="ARBA" id="ARBA00023157"/>
    </source>
</evidence>
<evidence type="ECO:0000256" key="2">
    <source>
        <dbReference type="SAM" id="SignalP"/>
    </source>
</evidence>
<evidence type="ECO:0000313" key="5">
    <source>
        <dbReference type="Proteomes" id="UP000266723"/>
    </source>
</evidence>